<accession>A0A547PQ36</accession>
<evidence type="ECO:0000313" key="2">
    <source>
        <dbReference type="Proteomes" id="UP000318590"/>
    </source>
</evidence>
<name>A0A547PQ36_9RHOB</name>
<protein>
    <recommendedName>
        <fullName evidence="3">Sulfotransferase domain-containing protein</fullName>
    </recommendedName>
</protein>
<dbReference type="AlphaFoldDB" id="A0A547PQ36"/>
<keyword evidence="2" id="KW-1185">Reference proteome</keyword>
<dbReference type="RefSeq" id="WP_142835539.1">
    <property type="nucleotide sequence ID" value="NZ_VFSV01000030.1"/>
</dbReference>
<sequence>MARVFLNQLRNQTLDGPTPGRIMRFFGVRRSGNHAVIDWIMSNLPDTNHIHFNTVGIGGRLNAAKAITVNGQELRQIAMSPTDMERFEEDKKRADVVTIFYEDQPLRQVLKFAERITPDYDPYRPVYTDIIIRRSFLNWIASVYQHPKKFGLGEHHSVGTYATIFRSIEAWKHLLLAESGDIGMFKGAVVLSYDEWLQSSDYRSKFLSTLHIEPRNLELPDRMSHYGGGSSFESDDRKNRSDITSLLKRINVVSEMPGFLRMLDLVLSDPEVEELLAKREPDQLAKAKKLQSKWRSHLADGEQAA</sequence>
<evidence type="ECO:0000313" key="1">
    <source>
        <dbReference type="EMBL" id="TRD16261.1"/>
    </source>
</evidence>
<dbReference type="OrthoDB" id="453470at2"/>
<proteinExistence type="predicted"/>
<organism evidence="1 2">
    <name type="scientific">Palleronia caenipelagi</name>
    <dbReference type="NCBI Taxonomy" id="2489174"/>
    <lineage>
        <taxon>Bacteria</taxon>
        <taxon>Pseudomonadati</taxon>
        <taxon>Pseudomonadota</taxon>
        <taxon>Alphaproteobacteria</taxon>
        <taxon>Rhodobacterales</taxon>
        <taxon>Roseobacteraceae</taxon>
        <taxon>Palleronia</taxon>
    </lineage>
</organism>
<dbReference type="EMBL" id="VFSV01000030">
    <property type="protein sequence ID" value="TRD16261.1"/>
    <property type="molecule type" value="Genomic_DNA"/>
</dbReference>
<reference evidence="1 2" key="1">
    <citation type="submission" date="2019-06" db="EMBL/GenBank/DDBJ databases">
        <title>Paenimaribius caenipelagi gen. nov., sp. nov., isolated from a tidal flat.</title>
        <authorList>
            <person name="Yoon J.-H."/>
        </authorList>
    </citation>
    <scope>NUCLEOTIDE SEQUENCE [LARGE SCALE GENOMIC DNA]</scope>
    <source>
        <strain evidence="1 2">JBTF-M29</strain>
    </source>
</reference>
<comment type="caution">
    <text evidence="1">The sequence shown here is derived from an EMBL/GenBank/DDBJ whole genome shotgun (WGS) entry which is preliminary data.</text>
</comment>
<gene>
    <name evidence="1" type="ORF">FEV53_14520</name>
</gene>
<evidence type="ECO:0008006" key="3">
    <source>
        <dbReference type="Google" id="ProtNLM"/>
    </source>
</evidence>
<dbReference type="Proteomes" id="UP000318590">
    <property type="component" value="Unassembled WGS sequence"/>
</dbReference>